<dbReference type="InterPro" id="IPR000719">
    <property type="entry name" value="Prot_kinase_dom"/>
</dbReference>
<keyword evidence="2" id="KW-0723">Serine/threonine-protein kinase</keyword>
<dbReference type="InterPro" id="IPR017441">
    <property type="entry name" value="Protein_kinase_ATP_BS"/>
</dbReference>
<dbReference type="Gramene" id="arahy.Tifrunner.gnm2.ann2.Ah11g331700.1">
    <property type="protein sequence ID" value="arahy.Tifrunner.gnm2.ann2.Ah11g331700.1-CDS-1"/>
    <property type="gene ID" value="arahy.Tifrunner.gnm2.ann2.Ah11g331700"/>
</dbReference>
<protein>
    <recommendedName>
        <fullName evidence="15">Protein kinase domain-containing protein</fullName>
    </recommendedName>
</protein>
<evidence type="ECO:0000256" key="4">
    <source>
        <dbReference type="ARBA" id="ARBA00022692"/>
    </source>
</evidence>
<dbReference type="PROSITE" id="PS00108">
    <property type="entry name" value="PROTEIN_KINASE_ST"/>
    <property type="match status" value="1"/>
</dbReference>
<keyword evidence="6 12" id="KW-0547">Nucleotide-binding</keyword>
<comment type="subcellular location">
    <subcellularLocation>
        <location evidence="1">Membrane</location>
        <topology evidence="1">Single-pass type I membrane protein</topology>
    </subcellularLocation>
</comment>
<keyword evidence="17" id="KW-1185">Reference proteome</keyword>
<keyword evidence="9 13" id="KW-1133">Transmembrane helix</keyword>
<dbReference type="STRING" id="3818.A0A445AZL7"/>
<dbReference type="FunFam" id="1.10.510.10:FF:000252">
    <property type="entry name" value="Receptor-like protein kinase FERONIA"/>
    <property type="match status" value="1"/>
</dbReference>
<evidence type="ECO:0000256" key="8">
    <source>
        <dbReference type="ARBA" id="ARBA00022840"/>
    </source>
</evidence>
<dbReference type="PANTHER" id="PTHR45631">
    <property type="entry name" value="OS07G0107800 PROTEIN-RELATED"/>
    <property type="match status" value="1"/>
</dbReference>
<evidence type="ECO:0000256" key="6">
    <source>
        <dbReference type="ARBA" id="ARBA00022741"/>
    </source>
</evidence>
<evidence type="ECO:0000256" key="7">
    <source>
        <dbReference type="ARBA" id="ARBA00022777"/>
    </source>
</evidence>
<accession>A0A445AZL7</accession>
<evidence type="ECO:0000256" key="12">
    <source>
        <dbReference type="PROSITE-ProRule" id="PRU10141"/>
    </source>
</evidence>
<feature type="transmembrane region" description="Helical" evidence="13">
    <location>
        <begin position="433"/>
        <end position="453"/>
    </location>
</feature>
<evidence type="ECO:0000313" key="17">
    <source>
        <dbReference type="Proteomes" id="UP000289738"/>
    </source>
</evidence>
<dbReference type="InterPro" id="IPR008271">
    <property type="entry name" value="Ser/Thr_kinase_AS"/>
</dbReference>
<evidence type="ECO:0000256" key="10">
    <source>
        <dbReference type="ARBA" id="ARBA00023136"/>
    </source>
</evidence>
<dbReference type="Pfam" id="PF12819">
    <property type="entry name" value="Malectin_like"/>
    <property type="match status" value="1"/>
</dbReference>
<dbReference type="GO" id="GO:0004674">
    <property type="term" value="F:protein serine/threonine kinase activity"/>
    <property type="evidence" value="ECO:0007669"/>
    <property type="project" value="UniProtKB-KW"/>
</dbReference>
<gene>
    <name evidence="16" type="ORF">Ahy_B01g056793</name>
</gene>
<dbReference type="InterPro" id="IPR011009">
    <property type="entry name" value="Kinase-like_dom_sf"/>
</dbReference>
<dbReference type="SMART" id="SM00220">
    <property type="entry name" value="S_TKc"/>
    <property type="match status" value="1"/>
</dbReference>
<dbReference type="FunFam" id="2.60.120.430:FF:000005">
    <property type="entry name" value="Putative receptor-like protein kinase"/>
    <property type="match status" value="1"/>
</dbReference>
<dbReference type="FunFam" id="2.60.120.430:FF:000001">
    <property type="entry name" value="Receptor-like protein kinase FERONIA"/>
    <property type="match status" value="1"/>
</dbReference>
<keyword evidence="3" id="KW-0808">Transferase</keyword>
<dbReference type="EMBL" id="SDMP01000011">
    <property type="protein sequence ID" value="RYR31859.1"/>
    <property type="molecule type" value="Genomic_DNA"/>
</dbReference>
<evidence type="ECO:0000256" key="1">
    <source>
        <dbReference type="ARBA" id="ARBA00004479"/>
    </source>
</evidence>
<dbReference type="SMR" id="A0A445AZL7"/>
<evidence type="ECO:0000256" key="3">
    <source>
        <dbReference type="ARBA" id="ARBA00022679"/>
    </source>
</evidence>
<dbReference type="Proteomes" id="UP000289738">
    <property type="component" value="Chromosome B01"/>
</dbReference>
<dbReference type="AlphaFoldDB" id="A0A445AZL7"/>
<dbReference type="SUPFAM" id="SSF56112">
    <property type="entry name" value="Protein kinase-like (PK-like)"/>
    <property type="match status" value="1"/>
</dbReference>
<evidence type="ECO:0000313" key="16">
    <source>
        <dbReference type="EMBL" id="RYR31859.1"/>
    </source>
</evidence>
<dbReference type="GO" id="GO:0005524">
    <property type="term" value="F:ATP binding"/>
    <property type="evidence" value="ECO:0007669"/>
    <property type="project" value="UniProtKB-UniRule"/>
</dbReference>
<name>A0A445AZL7_ARAHY</name>
<dbReference type="FunFam" id="3.30.200.20:FF:000039">
    <property type="entry name" value="receptor-like protein kinase FERONIA"/>
    <property type="match status" value="1"/>
</dbReference>
<dbReference type="InterPro" id="IPR001245">
    <property type="entry name" value="Ser-Thr/Tyr_kinase_cat_dom"/>
</dbReference>
<evidence type="ECO:0000259" key="15">
    <source>
        <dbReference type="PROSITE" id="PS50011"/>
    </source>
</evidence>
<dbReference type="CDD" id="cd14066">
    <property type="entry name" value="STKc_IRAK"/>
    <property type="match status" value="1"/>
</dbReference>
<proteinExistence type="predicted"/>
<feature type="chain" id="PRO_5019370238" description="Protein kinase domain-containing protein" evidence="14">
    <location>
        <begin position="28"/>
        <end position="847"/>
    </location>
</feature>
<evidence type="ECO:0000256" key="2">
    <source>
        <dbReference type="ARBA" id="ARBA00022527"/>
    </source>
</evidence>
<feature type="signal peptide" evidence="14">
    <location>
        <begin position="1"/>
        <end position="27"/>
    </location>
</feature>
<sequence length="847" mass="94869">MSSRPLLHHLSLLLLLLFLFLLSHTNCYSPYVNYLIDCGAYNHTHLNDGRTFKSDRQTTSLLSTTEDIQASNHSPIAITMPSSVPPSSLPLFQTARIFADESTYTFYISRTGGRIWIRLYFYALPHPSYDLATASFSVHTNHFVLLHEFSPRNNDNLVFKEYLVTVFENRFSLKFKPIKNSFAFINAIEVVSAPDTLISDSATAVSPHGEFKGLQQSEFQVLYRVNVGGAIIAPNNDTLTRTWEPDDTYNANPNGSVNVAVPYKGIKYPEFGGADLIAPSFVYATAVQIKDHKDMQFQSKVNLSWMMNVENSYSYLIRLHFCDIVSKSLNQLVFSVYINGMVGVPDLDLSSQTRDLATAYYQDFVLNASAVENGFIFVQLEPEDLQQGTSNAILNGIEIMKMINSANSFDGLFSVDGDYKEQSFPPNAEMRTLAFVGLVLALIGLVLLLMTCVQMSKSTKSWEVQAGFTWWMIHPFYSRSFSRVRSPRKGPKRFFHLSELQRATNNFEESRVIGVGGYGKVYLGRLKEDNMNVAIKRANGGSGQGLKEFRTELDMLSELRHRHLVSLIGYCDENSEMILVYEYMANGSFRSHLYGANLRPLSWKQRLEICIGAARGLYYLHTGAAQSIIHRDVKTTNILLDENYVAKVSDFGLSKTVPNKAYVSTAVKGSFGYLDPEYFRKLKLTQKSDVYSFGVVLLEALCGRPVIWTCPNSTQQVSLVDWVMERCKRGMVHEVVDPSILESINPKSLKMFVGAAKRCLEDHGADRPSIGDVLWHLECALQLQEGALHVDAPEYNLSGKNLTCSQQGGQNGNCDVVDNDIDNADNLGDIKDANAALFSQIANLQGR</sequence>
<evidence type="ECO:0000256" key="9">
    <source>
        <dbReference type="ARBA" id="ARBA00022989"/>
    </source>
</evidence>
<keyword evidence="10 13" id="KW-0472">Membrane</keyword>
<feature type="binding site" evidence="12">
    <location>
        <position position="536"/>
    </location>
    <ligand>
        <name>ATP</name>
        <dbReference type="ChEBI" id="CHEBI:30616"/>
    </ligand>
</feature>
<keyword evidence="5 14" id="KW-0732">Signal</keyword>
<dbReference type="OrthoDB" id="264917at2759"/>
<evidence type="ECO:0000256" key="13">
    <source>
        <dbReference type="SAM" id="Phobius"/>
    </source>
</evidence>
<comment type="caution">
    <text evidence="16">The sequence shown here is derived from an EMBL/GenBank/DDBJ whole genome shotgun (WGS) entry which is preliminary data.</text>
</comment>
<feature type="domain" description="Protein kinase" evidence="15">
    <location>
        <begin position="507"/>
        <end position="779"/>
    </location>
</feature>
<evidence type="ECO:0000256" key="11">
    <source>
        <dbReference type="ARBA" id="ARBA00023180"/>
    </source>
</evidence>
<reference evidence="16 17" key="1">
    <citation type="submission" date="2019-01" db="EMBL/GenBank/DDBJ databases">
        <title>Sequencing of cultivated peanut Arachis hypogaea provides insights into genome evolution and oil improvement.</title>
        <authorList>
            <person name="Chen X."/>
        </authorList>
    </citation>
    <scope>NUCLEOTIDE SEQUENCE [LARGE SCALE GENOMIC DNA]</scope>
    <source>
        <strain evidence="17">cv. Fuhuasheng</strain>
        <tissue evidence="16">Leaves</tissue>
    </source>
</reference>
<dbReference type="Gene3D" id="2.60.120.430">
    <property type="entry name" value="Galactose-binding lectin"/>
    <property type="match status" value="2"/>
</dbReference>
<keyword evidence="7" id="KW-0418">Kinase</keyword>
<dbReference type="Gene3D" id="3.30.200.20">
    <property type="entry name" value="Phosphorylase Kinase, domain 1"/>
    <property type="match status" value="1"/>
</dbReference>
<organism evidence="16 17">
    <name type="scientific">Arachis hypogaea</name>
    <name type="common">Peanut</name>
    <dbReference type="NCBI Taxonomy" id="3818"/>
    <lineage>
        <taxon>Eukaryota</taxon>
        <taxon>Viridiplantae</taxon>
        <taxon>Streptophyta</taxon>
        <taxon>Embryophyta</taxon>
        <taxon>Tracheophyta</taxon>
        <taxon>Spermatophyta</taxon>
        <taxon>Magnoliopsida</taxon>
        <taxon>eudicotyledons</taxon>
        <taxon>Gunneridae</taxon>
        <taxon>Pentapetalae</taxon>
        <taxon>rosids</taxon>
        <taxon>fabids</taxon>
        <taxon>Fabales</taxon>
        <taxon>Fabaceae</taxon>
        <taxon>Papilionoideae</taxon>
        <taxon>50 kb inversion clade</taxon>
        <taxon>dalbergioids sensu lato</taxon>
        <taxon>Dalbergieae</taxon>
        <taxon>Pterocarpus clade</taxon>
        <taxon>Arachis</taxon>
    </lineage>
</organism>
<keyword evidence="11" id="KW-0325">Glycoprotein</keyword>
<keyword evidence="8 12" id="KW-0067">ATP-binding</keyword>
<keyword evidence="4 13" id="KW-0812">Transmembrane</keyword>
<dbReference type="Pfam" id="PF07714">
    <property type="entry name" value="PK_Tyr_Ser-Thr"/>
    <property type="match status" value="1"/>
</dbReference>
<evidence type="ECO:0000256" key="14">
    <source>
        <dbReference type="SAM" id="SignalP"/>
    </source>
</evidence>
<dbReference type="PROSITE" id="PS00107">
    <property type="entry name" value="PROTEIN_KINASE_ATP"/>
    <property type="match status" value="1"/>
</dbReference>
<dbReference type="PROSITE" id="PS50011">
    <property type="entry name" value="PROTEIN_KINASE_DOM"/>
    <property type="match status" value="1"/>
</dbReference>
<dbReference type="InterPro" id="IPR024788">
    <property type="entry name" value="Malectin-like_Carb-bd_dom"/>
</dbReference>
<dbReference type="GO" id="GO:0016020">
    <property type="term" value="C:membrane"/>
    <property type="evidence" value="ECO:0007669"/>
    <property type="project" value="UniProtKB-SubCell"/>
</dbReference>
<evidence type="ECO:0000256" key="5">
    <source>
        <dbReference type="ARBA" id="ARBA00022729"/>
    </source>
</evidence>
<dbReference type="Gene3D" id="1.10.510.10">
    <property type="entry name" value="Transferase(Phosphotransferase) domain 1"/>
    <property type="match status" value="1"/>
</dbReference>